<evidence type="ECO:0000313" key="1">
    <source>
        <dbReference type="EMBL" id="KAJ3526673.1"/>
    </source>
</evidence>
<keyword evidence="2" id="KW-1185">Reference proteome</keyword>
<reference evidence="1" key="1">
    <citation type="submission" date="2022-07" db="EMBL/GenBank/DDBJ databases">
        <title>Genome Sequence of Phlebia brevispora.</title>
        <authorList>
            <person name="Buettner E."/>
        </authorList>
    </citation>
    <scope>NUCLEOTIDE SEQUENCE</scope>
    <source>
        <strain evidence="1">MPL23</strain>
    </source>
</reference>
<proteinExistence type="predicted"/>
<dbReference type="EMBL" id="JANHOG010002147">
    <property type="protein sequence ID" value="KAJ3526673.1"/>
    <property type="molecule type" value="Genomic_DNA"/>
</dbReference>
<accession>A0ACC1RVR5</accession>
<protein>
    <submittedName>
        <fullName evidence="1">Uncharacterized protein</fullName>
    </submittedName>
</protein>
<name>A0ACC1RVR5_9APHY</name>
<gene>
    <name evidence="1" type="ORF">NM688_g8232</name>
</gene>
<comment type="caution">
    <text evidence="1">The sequence shown here is derived from an EMBL/GenBank/DDBJ whole genome shotgun (WGS) entry which is preliminary data.</text>
</comment>
<dbReference type="Proteomes" id="UP001148662">
    <property type="component" value="Unassembled WGS sequence"/>
</dbReference>
<sequence length="776" mass="86260">MHVKSIKGTKEPKPGRVQLTMRNVFSRVLQRCRPTPIPPSAPAIDTPVRVPTPPLDPQAFKLPCELLVAVFEEGARDTYMKEGVPFVIIVSHVCRYWRAIACSTSSLWTFVPVHAGKDEMTRLFLERSGEYPLSIYLCMQHRVARTLPPLDFIFPSASRWVSLCIGGDHLEEMYLTWILLRKMPQTPHLKHVDMRVSSRRVSCKWQIPNSFAGKQLVEGFASVLLQGLSGHSARFLCKYSGLPSDSNDPFPALKQMCGWPLPLTHLKLDGVLPISSWLRREGGMLLPSLHTLEIVLHPIRDVGELFGAIQAPALQVLSFESGQKGMWEEFVKALPVMNAQFTNLQGLRITITKPFAFDELAAASSLFSGMFCNLRELTLTASLEVQAVYFLRSWFQALSAGGQGTWQHLETLTIKVPSHDSARADPFPLTRIDHYVTLLGSLCLARCADQPLDVWLNSKCTRFSVPGPGGDDIRYKIKICLRRGVIGCSPSAVASWVGQSLLEPPSFSLYLFQHYVPSTLDTPFLSSVIQLALSTMWVAHYASGLTAKPFAPRVPLVVLCLAGALSDALFFVLQLFGIEKFNFDSAIAERRGCFPYTNYYPYSHSLAGMIIAGAILALVYRTYVRVPATLQDMAVITAASASHFLFEWPTHRADTKITPTSSTNYGAGLFDYAAVDFVVETTIFFLGLWVYLTFTRPQSQAGHRANPNLLKIVAAVMVVQQAHFCFGAAPTSQTRWVHGPLFLFEILASSWLIGLLDDQMDTSLGIKEPETLKKAK</sequence>
<organism evidence="1 2">
    <name type="scientific">Phlebia brevispora</name>
    <dbReference type="NCBI Taxonomy" id="194682"/>
    <lineage>
        <taxon>Eukaryota</taxon>
        <taxon>Fungi</taxon>
        <taxon>Dikarya</taxon>
        <taxon>Basidiomycota</taxon>
        <taxon>Agaricomycotina</taxon>
        <taxon>Agaricomycetes</taxon>
        <taxon>Polyporales</taxon>
        <taxon>Meruliaceae</taxon>
        <taxon>Phlebia</taxon>
    </lineage>
</organism>
<evidence type="ECO:0000313" key="2">
    <source>
        <dbReference type="Proteomes" id="UP001148662"/>
    </source>
</evidence>